<dbReference type="EMBL" id="LWCA01000419">
    <property type="protein sequence ID" value="OAF68603.1"/>
    <property type="molecule type" value="Genomic_DNA"/>
</dbReference>
<gene>
    <name evidence="1" type="ORF">A3Q56_03700</name>
</gene>
<accession>A0A177B4Q9</accession>
<proteinExistence type="predicted"/>
<protein>
    <submittedName>
        <fullName evidence="1">Uncharacterized protein</fullName>
    </submittedName>
</protein>
<dbReference type="AlphaFoldDB" id="A0A177B4Q9"/>
<name>A0A177B4Q9_9BILA</name>
<keyword evidence="2" id="KW-1185">Reference proteome</keyword>
<dbReference type="Proteomes" id="UP000078046">
    <property type="component" value="Unassembled WGS sequence"/>
</dbReference>
<reference evidence="1 2" key="1">
    <citation type="submission" date="2016-04" db="EMBL/GenBank/DDBJ databases">
        <title>The genome of Intoshia linei affirms orthonectids as highly simplified spiralians.</title>
        <authorList>
            <person name="Mikhailov K.V."/>
            <person name="Slusarev G.S."/>
            <person name="Nikitin M.A."/>
            <person name="Logacheva M.D."/>
            <person name="Penin A."/>
            <person name="Aleoshin V."/>
            <person name="Panchin Y.V."/>
        </authorList>
    </citation>
    <scope>NUCLEOTIDE SEQUENCE [LARGE SCALE GENOMIC DNA]</scope>
    <source>
        <strain evidence="1">Intl2013</strain>
        <tissue evidence="1">Whole animal</tissue>
    </source>
</reference>
<evidence type="ECO:0000313" key="2">
    <source>
        <dbReference type="Proteomes" id="UP000078046"/>
    </source>
</evidence>
<sequence>MEYYKDKKKKSKNKNIVTKQPELLNCKGIAGNPPAYKKSDERPVTIINQISDHMSKGERSWAQFAVIGAMLTVVRSVLYGSLPETIKF</sequence>
<evidence type="ECO:0000313" key="1">
    <source>
        <dbReference type="EMBL" id="OAF68603.1"/>
    </source>
</evidence>
<comment type="caution">
    <text evidence="1">The sequence shown here is derived from an EMBL/GenBank/DDBJ whole genome shotgun (WGS) entry which is preliminary data.</text>
</comment>
<organism evidence="1 2">
    <name type="scientific">Intoshia linei</name>
    <dbReference type="NCBI Taxonomy" id="1819745"/>
    <lineage>
        <taxon>Eukaryota</taxon>
        <taxon>Metazoa</taxon>
        <taxon>Spiralia</taxon>
        <taxon>Lophotrochozoa</taxon>
        <taxon>Mesozoa</taxon>
        <taxon>Orthonectida</taxon>
        <taxon>Rhopaluridae</taxon>
        <taxon>Intoshia</taxon>
    </lineage>
</organism>